<comment type="caution">
    <text evidence="4">The sequence shown here is derived from an EMBL/GenBank/DDBJ whole genome shotgun (WGS) entry which is preliminary data.</text>
</comment>
<evidence type="ECO:0000313" key="5">
    <source>
        <dbReference type="Proteomes" id="UP000631114"/>
    </source>
</evidence>
<accession>A0A835HLE9</accession>
<evidence type="ECO:0000256" key="2">
    <source>
        <dbReference type="SAM" id="MobiDB-lite"/>
    </source>
</evidence>
<dbReference type="Proteomes" id="UP000631114">
    <property type="component" value="Unassembled WGS sequence"/>
</dbReference>
<keyword evidence="1" id="KW-0505">Motor protein</keyword>
<protein>
    <recommendedName>
        <fullName evidence="3">Kinesin motor domain-containing protein</fullName>
    </recommendedName>
</protein>
<dbReference type="Gene3D" id="3.40.850.10">
    <property type="entry name" value="Kinesin motor domain"/>
    <property type="match status" value="1"/>
</dbReference>
<dbReference type="PANTHER" id="PTHR47968">
    <property type="entry name" value="CENTROMERE PROTEIN E"/>
    <property type="match status" value="1"/>
</dbReference>
<feature type="compositionally biased region" description="Basic and acidic residues" evidence="2">
    <location>
        <begin position="268"/>
        <end position="280"/>
    </location>
</feature>
<reference evidence="4 5" key="1">
    <citation type="submission" date="2020-10" db="EMBL/GenBank/DDBJ databases">
        <title>The Coptis chinensis genome and diversification of protoberbering-type alkaloids.</title>
        <authorList>
            <person name="Wang B."/>
            <person name="Shu S."/>
            <person name="Song C."/>
            <person name="Liu Y."/>
        </authorList>
    </citation>
    <scope>NUCLEOTIDE SEQUENCE [LARGE SCALE GENOMIC DNA]</scope>
    <source>
        <strain evidence="4">HL-2020</strain>
        <tissue evidence="4">Leaf</tissue>
    </source>
</reference>
<feature type="region of interest" description="Disordered" evidence="2">
    <location>
        <begin position="268"/>
        <end position="288"/>
    </location>
</feature>
<dbReference type="PANTHER" id="PTHR47968:SF39">
    <property type="entry name" value="KINESIN-LIKE PROTEIN KIN-7B"/>
    <property type="match status" value="1"/>
</dbReference>
<dbReference type="GO" id="GO:0008017">
    <property type="term" value="F:microtubule binding"/>
    <property type="evidence" value="ECO:0007669"/>
    <property type="project" value="InterPro"/>
</dbReference>
<dbReference type="InterPro" id="IPR001752">
    <property type="entry name" value="Kinesin_motor_dom"/>
</dbReference>
<dbReference type="InterPro" id="IPR027417">
    <property type="entry name" value="P-loop_NTPase"/>
</dbReference>
<feature type="region of interest" description="Disordered" evidence="2">
    <location>
        <begin position="159"/>
        <end position="198"/>
    </location>
</feature>
<keyword evidence="5" id="KW-1185">Reference proteome</keyword>
<dbReference type="SUPFAM" id="SSF52540">
    <property type="entry name" value="P-loop containing nucleoside triphosphate hydrolases"/>
    <property type="match status" value="1"/>
</dbReference>
<proteinExistence type="predicted"/>
<dbReference type="GO" id="GO:0007018">
    <property type="term" value="P:microtubule-based movement"/>
    <property type="evidence" value="ECO:0007669"/>
    <property type="project" value="InterPro"/>
</dbReference>
<feature type="domain" description="Kinesin motor" evidence="3">
    <location>
        <begin position="2"/>
        <end position="187"/>
    </location>
</feature>
<dbReference type="AlphaFoldDB" id="A0A835HLE9"/>
<dbReference type="SMART" id="SM00129">
    <property type="entry name" value="KISc"/>
    <property type="match status" value="1"/>
</dbReference>
<name>A0A835HLE9_9MAGN</name>
<dbReference type="InterPro" id="IPR036961">
    <property type="entry name" value="Kinesin_motor_dom_sf"/>
</dbReference>
<gene>
    <name evidence="4" type="ORF">IFM89_016059</name>
</gene>
<organism evidence="4 5">
    <name type="scientific">Coptis chinensis</name>
    <dbReference type="NCBI Taxonomy" id="261450"/>
    <lineage>
        <taxon>Eukaryota</taxon>
        <taxon>Viridiplantae</taxon>
        <taxon>Streptophyta</taxon>
        <taxon>Embryophyta</taxon>
        <taxon>Tracheophyta</taxon>
        <taxon>Spermatophyta</taxon>
        <taxon>Magnoliopsida</taxon>
        <taxon>Ranunculales</taxon>
        <taxon>Ranunculaceae</taxon>
        <taxon>Coptidoideae</taxon>
        <taxon>Coptis</taxon>
    </lineage>
</organism>
<sequence>MCHPLLPPKAFECKALNVVNMFVLFMSTEPLSKCRVQSARLGLSLLVLIDSTKTPERDYILKFSALEICNETVIELLNRDSGPLRLLDDPEIAESGLMNTRGSVEILYSGPNLVDLAGSERALQTKVVGIRLMEGSHINRSLLTLTTIIRKLSLESIMSQSGSSHPSDFEETDSQLGECESQPKGPKKQVRFNGSGQPVGPGSAQYVSFIGVLLKTNIAWKGWKYRLRKVYDAYSTNAERIENIPKRIKKEDWERFIEICSMDEEQIKREKGKSSRENMRLPHTSGRHGCARIEDDLDEIKRLVSLDPFLGNKDLDNDPVAKAVVHAAAPYNRIIEEEKRKCETTDGNFRLVMQRLDEESRARKILEEKLEVYARDPPEFENISQARCRSPVVDEESDVMPFGRCLLKNFKRKSVALGSVSSDFTSADSYSITVDDIFDYTTELYIGERTLGDVSICNTIKWSKTFVEPI</sequence>
<dbReference type="Pfam" id="PF00225">
    <property type="entry name" value="Kinesin"/>
    <property type="match status" value="1"/>
</dbReference>
<evidence type="ECO:0000313" key="4">
    <source>
        <dbReference type="EMBL" id="KAF9601086.1"/>
    </source>
</evidence>
<dbReference type="GO" id="GO:0003777">
    <property type="term" value="F:microtubule motor activity"/>
    <property type="evidence" value="ECO:0007669"/>
    <property type="project" value="InterPro"/>
</dbReference>
<dbReference type="InterPro" id="IPR027640">
    <property type="entry name" value="Kinesin-like_fam"/>
</dbReference>
<evidence type="ECO:0000256" key="1">
    <source>
        <dbReference type="ARBA" id="ARBA00023175"/>
    </source>
</evidence>
<dbReference type="EMBL" id="JADFTS010000006">
    <property type="protein sequence ID" value="KAF9601086.1"/>
    <property type="molecule type" value="Genomic_DNA"/>
</dbReference>
<dbReference type="GO" id="GO:0005524">
    <property type="term" value="F:ATP binding"/>
    <property type="evidence" value="ECO:0007669"/>
    <property type="project" value="InterPro"/>
</dbReference>
<evidence type="ECO:0000259" key="3">
    <source>
        <dbReference type="SMART" id="SM00129"/>
    </source>
</evidence>